<name>A0ABU2C2U0_9BURK</name>
<evidence type="ECO:0000313" key="3">
    <source>
        <dbReference type="EMBL" id="MDR7375654.1"/>
    </source>
</evidence>
<dbReference type="InterPro" id="IPR009003">
    <property type="entry name" value="Peptidase_S1_PA"/>
</dbReference>
<proteinExistence type="predicted"/>
<dbReference type="SUPFAM" id="SSF50494">
    <property type="entry name" value="Trypsin-like serine proteases"/>
    <property type="match status" value="1"/>
</dbReference>
<dbReference type="PANTHER" id="PTHR43343">
    <property type="entry name" value="PEPTIDASE S12"/>
    <property type="match status" value="1"/>
</dbReference>
<dbReference type="GO" id="GO:0008233">
    <property type="term" value="F:peptidase activity"/>
    <property type="evidence" value="ECO:0007669"/>
    <property type="project" value="UniProtKB-KW"/>
</dbReference>
<organism evidence="3 4">
    <name type="scientific">Rhodoferax ferrireducens</name>
    <dbReference type="NCBI Taxonomy" id="192843"/>
    <lineage>
        <taxon>Bacteria</taxon>
        <taxon>Pseudomonadati</taxon>
        <taxon>Pseudomonadota</taxon>
        <taxon>Betaproteobacteria</taxon>
        <taxon>Burkholderiales</taxon>
        <taxon>Comamonadaceae</taxon>
        <taxon>Rhodoferax</taxon>
    </lineage>
</organism>
<dbReference type="Gene3D" id="2.40.10.120">
    <property type="match status" value="1"/>
</dbReference>
<dbReference type="PRINTS" id="PR00834">
    <property type="entry name" value="PROTEASES2C"/>
</dbReference>
<keyword evidence="2" id="KW-0378">Hydrolase</keyword>
<gene>
    <name evidence="3" type="ORF">J2X19_000312</name>
</gene>
<dbReference type="GO" id="GO:0006508">
    <property type="term" value="P:proteolysis"/>
    <property type="evidence" value="ECO:0007669"/>
    <property type="project" value="UniProtKB-KW"/>
</dbReference>
<keyword evidence="4" id="KW-1185">Reference proteome</keyword>
<dbReference type="EMBL" id="JAVDXT010000001">
    <property type="protein sequence ID" value="MDR7375654.1"/>
    <property type="molecule type" value="Genomic_DNA"/>
</dbReference>
<dbReference type="InterPro" id="IPR051201">
    <property type="entry name" value="Chloro_Bact_Ser_Proteases"/>
</dbReference>
<keyword evidence="1 3" id="KW-0645">Protease</keyword>
<dbReference type="PANTHER" id="PTHR43343:SF3">
    <property type="entry name" value="PROTEASE DO-LIKE 8, CHLOROPLASTIC"/>
    <property type="match status" value="1"/>
</dbReference>
<reference evidence="3 4" key="1">
    <citation type="submission" date="2023-07" db="EMBL/GenBank/DDBJ databases">
        <title>Sorghum-associated microbial communities from plants grown in Nebraska, USA.</title>
        <authorList>
            <person name="Schachtman D."/>
        </authorList>
    </citation>
    <scope>NUCLEOTIDE SEQUENCE [LARGE SCALE GENOMIC DNA]</scope>
    <source>
        <strain evidence="3 4">BE313</strain>
    </source>
</reference>
<protein>
    <submittedName>
        <fullName evidence="3">S1-C subfamily serine protease</fullName>
    </submittedName>
</protein>
<evidence type="ECO:0000313" key="4">
    <source>
        <dbReference type="Proteomes" id="UP001180487"/>
    </source>
</evidence>
<dbReference type="InterPro" id="IPR001940">
    <property type="entry name" value="Peptidase_S1C"/>
</dbReference>
<dbReference type="Pfam" id="PF13365">
    <property type="entry name" value="Trypsin_2"/>
    <property type="match status" value="1"/>
</dbReference>
<evidence type="ECO:0000256" key="1">
    <source>
        <dbReference type="ARBA" id="ARBA00022670"/>
    </source>
</evidence>
<comment type="caution">
    <text evidence="3">The sequence shown here is derived from an EMBL/GenBank/DDBJ whole genome shotgun (WGS) entry which is preliminary data.</text>
</comment>
<accession>A0ABU2C2U0</accession>
<evidence type="ECO:0000256" key="2">
    <source>
        <dbReference type="ARBA" id="ARBA00022801"/>
    </source>
</evidence>
<sequence>MSKHSLRALWTAIVVLTALLLTSLWLHQRPAARKITQDDIDAAVLRTLETNTLPSAAARAVETVAPSVVRVVGYSSSSTGKKEVGRSVGTGVVIVDKGIILTNLHVVQGAERITITFHDGLETTASITGMQAENDLAVLQAHKVPDDLQAAALRSTQDLRPGDQVVAIGFPFGIGPSASAGVVSGLKREFTSPEGKQQMSNLVQFDAAANSGNSGGPLVTMDGEVVGIVTAILNPTPARTFIGIGFAVPIENAASAVGMSPF</sequence>
<dbReference type="Proteomes" id="UP001180487">
    <property type="component" value="Unassembled WGS sequence"/>
</dbReference>